<protein>
    <recommendedName>
        <fullName evidence="3">Response regulatory domain-containing protein</fullName>
    </recommendedName>
</protein>
<dbReference type="SUPFAM" id="SSF52172">
    <property type="entry name" value="CheY-like"/>
    <property type="match status" value="1"/>
</dbReference>
<sequence>MPNALAGQTILLAEDEPLIALNLEMVLEEEGATVIAVTHIGRTDHVDPGKISGAILDVQLADGEVYDLADRLYAEGVPIVFHSGHAERTDLLTRYPGARALTKAADEDLLVKELTHAC</sequence>
<dbReference type="AlphaFoldDB" id="A0A2R8AAQ5"/>
<organism evidence="1 2">
    <name type="scientific">Pontivivens insulae</name>
    <dbReference type="NCBI Taxonomy" id="1639689"/>
    <lineage>
        <taxon>Bacteria</taxon>
        <taxon>Pseudomonadati</taxon>
        <taxon>Pseudomonadota</taxon>
        <taxon>Alphaproteobacteria</taxon>
        <taxon>Rhodobacterales</taxon>
        <taxon>Paracoccaceae</taxon>
        <taxon>Pontivivens</taxon>
    </lineage>
</organism>
<dbReference type="RefSeq" id="WP_162844949.1">
    <property type="nucleotide sequence ID" value="NZ_OMKW01000002.1"/>
</dbReference>
<proteinExistence type="predicted"/>
<keyword evidence="2" id="KW-1185">Reference proteome</keyword>
<name>A0A2R8AAQ5_9RHOB</name>
<gene>
    <name evidence="1" type="ORF">POI8812_01594</name>
</gene>
<dbReference type="InterPro" id="IPR011006">
    <property type="entry name" value="CheY-like_superfamily"/>
</dbReference>
<reference evidence="1 2" key="1">
    <citation type="submission" date="2018-03" db="EMBL/GenBank/DDBJ databases">
        <authorList>
            <person name="Keele B.F."/>
        </authorList>
    </citation>
    <scope>NUCLEOTIDE SEQUENCE [LARGE SCALE GENOMIC DNA]</scope>
    <source>
        <strain evidence="1 2">CeCT 8812</strain>
    </source>
</reference>
<accession>A0A2R8AAQ5</accession>
<evidence type="ECO:0000313" key="2">
    <source>
        <dbReference type="Proteomes" id="UP000244932"/>
    </source>
</evidence>
<evidence type="ECO:0000313" key="1">
    <source>
        <dbReference type="EMBL" id="SPF29286.1"/>
    </source>
</evidence>
<dbReference type="Gene3D" id="3.40.50.2300">
    <property type="match status" value="1"/>
</dbReference>
<evidence type="ECO:0008006" key="3">
    <source>
        <dbReference type="Google" id="ProtNLM"/>
    </source>
</evidence>
<dbReference type="EMBL" id="OMKW01000002">
    <property type="protein sequence ID" value="SPF29286.1"/>
    <property type="molecule type" value="Genomic_DNA"/>
</dbReference>
<dbReference type="Proteomes" id="UP000244932">
    <property type="component" value="Unassembled WGS sequence"/>
</dbReference>